<name>A0A5J6FKW1_9ACTN</name>
<evidence type="ECO:0000313" key="3">
    <source>
        <dbReference type="Proteomes" id="UP000326178"/>
    </source>
</evidence>
<sequence length="258" mass="29137">MRERSGLSLEELHGETTYDRSYLHKLETGARLGSPEVMAALDKVYGTGNQLQQLWELARDDAFGSRYQRFMQLEREATVQYKYACSTIPGLLQTQAYATEVLGHARPRDATELQEDVAARMSRQSVLDGEDVPYFRAVLDEAVFRRAASQPAVWLEQLETLLEWQKRPNVTLQALPFSAGLHDLMGGSLTVLWLANGKAVSYLEGSKSGELIEEPGRVEELRLSYDLLRDKALSPERTTEFIQQLIKEIRTCDPADPT</sequence>
<dbReference type="Pfam" id="PF13560">
    <property type="entry name" value="HTH_31"/>
    <property type="match status" value="1"/>
</dbReference>
<gene>
    <name evidence="2" type="ORF">CP967_23085</name>
</gene>
<evidence type="ECO:0000313" key="2">
    <source>
        <dbReference type="EMBL" id="QEU76706.1"/>
    </source>
</evidence>
<accession>A0A5J6FKW1</accession>
<dbReference type="EMBL" id="CP023702">
    <property type="protein sequence ID" value="QEU76706.1"/>
    <property type="molecule type" value="Genomic_DNA"/>
</dbReference>
<dbReference type="Gene3D" id="1.10.260.40">
    <property type="entry name" value="lambda repressor-like DNA-binding domains"/>
    <property type="match status" value="1"/>
</dbReference>
<dbReference type="KEGG" id="snk:CP967_23085"/>
<feature type="domain" description="DUF5753" evidence="1">
    <location>
        <begin position="67"/>
        <end position="244"/>
    </location>
</feature>
<protein>
    <submittedName>
        <fullName evidence="2">XRE family transcriptional regulator</fullName>
    </submittedName>
</protein>
<dbReference type="InterPro" id="IPR043917">
    <property type="entry name" value="DUF5753"/>
</dbReference>
<dbReference type="GO" id="GO:0003677">
    <property type="term" value="F:DNA binding"/>
    <property type="evidence" value="ECO:0007669"/>
    <property type="project" value="InterPro"/>
</dbReference>
<dbReference type="InterPro" id="IPR010982">
    <property type="entry name" value="Lambda_DNA-bd_dom_sf"/>
</dbReference>
<proteinExistence type="predicted"/>
<dbReference type="SUPFAM" id="SSF47413">
    <property type="entry name" value="lambda repressor-like DNA-binding domains"/>
    <property type="match status" value="1"/>
</dbReference>
<organism evidence="2 3">
    <name type="scientific">Streptomyces nitrosporeus</name>
    <dbReference type="NCBI Taxonomy" id="28894"/>
    <lineage>
        <taxon>Bacteria</taxon>
        <taxon>Bacillati</taxon>
        <taxon>Actinomycetota</taxon>
        <taxon>Actinomycetes</taxon>
        <taxon>Kitasatosporales</taxon>
        <taxon>Streptomycetaceae</taxon>
        <taxon>Streptomyces</taxon>
    </lineage>
</organism>
<dbReference type="Proteomes" id="UP000326178">
    <property type="component" value="Chromosome"/>
</dbReference>
<dbReference type="Pfam" id="PF19054">
    <property type="entry name" value="DUF5753"/>
    <property type="match status" value="1"/>
</dbReference>
<dbReference type="InterPro" id="IPR001387">
    <property type="entry name" value="Cro/C1-type_HTH"/>
</dbReference>
<dbReference type="OrthoDB" id="4273809at2"/>
<keyword evidence="3" id="KW-1185">Reference proteome</keyword>
<dbReference type="CDD" id="cd00093">
    <property type="entry name" value="HTH_XRE"/>
    <property type="match status" value="1"/>
</dbReference>
<dbReference type="AlphaFoldDB" id="A0A5J6FKW1"/>
<reference evidence="2 3" key="1">
    <citation type="submission" date="2017-09" db="EMBL/GenBank/DDBJ databases">
        <authorList>
            <person name="Lee N."/>
            <person name="Cho B.-K."/>
        </authorList>
    </citation>
    <scope>NUCLEOTIDE SEQUENCE [LARGE SCALE GENOMIC DNA]</scope>
    <source>
        <strain evidence="2 3">ATCC 12769</strain>
    </source>
</reference>
<evidence type="ECO:0000259" key="1">
    <source>
        <dbReference type="Pfam" id="PF19054"/>
    </source>
</evidence>